<dbReference type="InterPro" id="IPR009739">
    <property type="entry name" value="LprI-like_N"/>
</dbReference>
<feature type="chain" id="PRO_5037552587" description="Lysozyme inhibitor LprI-like N-terminal domain-containing protein" evidence="1">
    <location>
        <begin position="20"/>
        <end position="137"/>
    </location>
</feature>
<dbReference type="EMBL" id="BMLT01000004">
    <property type="protein sequence ID" value="GGO81490.1"/>
    <property type="molecule type" value="Genomic_DNA"/>
</dbReference>
<proteinExistence type="predicted"/>
<keyword evidence="1" id="KW-0732">Signal</keyword>
<dbReference type="RefSeq" id="WP_188860503.1">
    <property type="nucleotide sequence ID" value="NZ_BMLT01000004.1"/>
</dbReference>
<feature type="signal peptide" evidence="1">
    <location>
        <begin position="1"/>
        <end position="19"/>
    </location>
</feature>
<dbReference type="Proteomes" id="UP000599578">
    <property type="component" value="Unassembled WGS sequence"/>
</dbReference>
<dbReference type="AlphaFoldDB" id="A0A917ZEF6"/>
<keyword evidence="4" id="KW-1185">Reference proteome</keyword>
<dbReference type="Pfam" id="PF07007">
    <property type="entry name" value="LprI"/>
    <property type="match status" value="1"/>
</dbReference>
<accession>A0A917ZEF6</accession>
<sequence length="137" mass="15669">MNRILPLIFALAAASASLADESHPLDRRLDDCLSLEENASTAGMLDCIDDAARRWDTELNNNYRRLLSQLTPSRQERLRASQRAWLQYRDRERDAADAIYGGLEGTMYLPMHAMRVLRITSTRALELDDYLSLLQGR</sequence>
<evidence type="ECO:0000256" key="1">
    <source>
        <dbReference type="SAM" id="SignalP"/>
    </source>
</evidence>
<reference evidence="3 4" key="1">
    <citation type="journal article" date="2014" name="Int. J. Syst. Evol. Microbiol.">
        <title>Complete genome sequence of Corynebacterium casei LMG S-19264T (=DSM 44701T), isolated from a smear-ripened cheese.</title>
        <authorList>
            <consortium name="US DOE Joint Genome Institute (JGI-PGF)"/>
            <person name="Walter F."/>
            <person name="Albersmeier A."/>
            <person name="Kalinowski J."/>
            <person name="Ruckert C."/>
        </authorList>
    </citation>
    <scope>NUCLEOTIDE SEQUENCE [LARGE SCALE GENOMIC DNA]</scope>
    <source>
        <strain evidence="3 4">CGMCC 1.7286</strain>
    </source>
</reference>
<feature type="domain" description="Lysozyme inhibitor LprI-like N-terminal" evidence="2">
    <location>
        <begin position="38"/>
        <end position="127"/>
    </location>
</feature>
<evidence type="ECO:0000259" key="2">
    <source>
        <dbReference type="Pfam" id="PF07007"/>
    </source>
</evidence>
<gene>
    <name evidence="3" type="ORF">GCM10011348_20650</name>
</gene>
<evidence type="ECO:0000313" key="3">
    <source>
        <dbReference type="EMBL" id="GGO81490.1"/>
    </source>
</evidence>
<comment type="caution">
    <text evidence="3">The sequence shown here is derived from an EMBL/GenBank/DDBJ whole genome shotgun (WGS) entry which is preliminary data.</text>
</comment>
<name>A0A917ZEF6_9GAMM</name>
<protein>
    <recommendedName>
        <fullName evidence="2">Lysozyme inhibitor LprI-like N-terminal domain-containing protein</fullName>
    </recommendedName>
</protein>
<organism evidence="3 4">
    <name type="scientific">Marinobacterium nitratireducens</name>
    <dbReference type="NCBI Taxonomy" id="518897"/>
    <lineage>
        <taxon>Bacteria</taxon>
        <taxon>Pseudomonadati</taxon>
        <taxon>Pseudomonadota</taxon>
        <taxon>Gammaproteobacteria</taxon>
        <taxon>Oceanospirillales</taxon>
        <taxon>Oceanospirillaceae</taxon>
        <taxon>Marinobacterium</taxon>
    </lineage>
</organism>
<evidence type="ECO:0000313" key="4">
    <source>
        <dbReference type="Proteomes" id="UP000599578"/>
    </source>
</evidence>
<dbReference type="PANTHER" id="PTHR39176:SF1">
    <property type="entry name" value="PERIPLASMIC PROTEIN"/>
    <property type="match status" value="1"/>
</dbReference>
<dbReference type="Gene3D" id="1.20.1270.180">
    <property type="match status" value="1"/>
</dbReference>
<dbReference type="PANTHER" id="PTHR39176">
    <property type="entry name" value="PERIPLASMIC PROTEIN-RELATED"/>
    <property type="match status" value="1"/>
</dbReference>